<reference evidence="2" key="1">
    <citation type="submission" date="2020-05" db="EMBL/GenBank/DDBJ databases">
        <title>Phylogenomic resolution of chytrid fungi.</title>
        <authorList>
            <person name="Stajich J.E."/>
            <person name="Amses K."/>
            <person name="Simmons R."/>
            <person name="Seto K."/>
            <person name="Myers J."/>
            <person name="Bonds A."/>
            <person name="Quandt C.A."/>
            <person name="Barry K."/>
            <person name="Liu P."/>
            <person name="Grigoriev I."/>
            <person name="Longcore J.E."/>
            <person name="James T.Y."/>
        </authorList>
    </citation>
    <scope>NUCLEOTIDE SEQUENCE</scope>
    <source>
        <strain evidence="2">JEL0513</strain>
    </source>
</reference>
<evidence type="ECO:0000313" key="3">
    <source>
        <dbReference type="Proteomes" id="UP001211907"/>
    </source>
</evidence>
<dbReference type="AlphaFoldDB" id="A0AAD5T2V0"/>
<organism evidence="2 3">
    <name type="scientific">Physocladia obscura</name>
    <dbReference type="NCBI Taxonomy" id="109957"/>
    <lineage>
        <taxon>Eukaryota</taxon>
        <taxon>Fungi</taxon>
        <taxon>Fungi incertae sedis</taxon>
        <taxon>Chytridiomycota</taxon>
        <taxon>Chytridiomycota incertae sedis</taxon>
        <taxon>Chytridiomycetes</taxon>
        <taxon>Chytridiales</taxon>
        <taxon>Chytriomycetaceae</taxon>
        <taxon>Physocladia</taxon>
    </lineage>
</organism>
<keyword evidence="1" id="KW-0732">Signal</keyword>
<dbReference type="EMBL" id="JADGJH010001303">
    <property type="protein sequence ID" value="KAJ3115263.1"/>
    <property type="molecule type" value="Genomic_DNA"/>
</dbReference>
<evidence type="ECO:0000313" key="2">
    <source>
        <dbReference type="EMBL" id="KAJ3115263.1"/>
    </source>
</evidence>
<keyword evidence="3" id="KW-1185">Reference proteome</keyword>
<comment type="caution">
    <text evidence="2">The sequence shown here is derived from an EMBL/GenBank/DDBJ whole genome shotgun (WGS) entry which is preliminary data.</text>
</comment>
<accession>A0AAD5T2V0</accession>
<dbReference type="Proteomes" id="UP001211907">
    <property type="component" value="Unassembled WGS sequence"/>
</dbReference>
<name>A0AAD5T2V0_9FUNG</name>
<sequence>MQFILLPSSLASVSLASDSCSNGGFNCANVDYNLSDPWASQDTLTLVNQLGQPMDDWTGAMFSALQAGDFYPDMSPQSVSVPALGTQGFDIQLSGNPYDPPCCPGAGRIGVAAMLLNNLKSHAKVQTSPSVDCNDGLSGINRYSSIHNGSTSALLSTYASVCPGTKHTACGTIPACCTCDTSELNYAITVPKQVKVTQGTPLGGDWYVTLTLTTSTACSDWLAPFNFLFAILPAAVPVMGLSEAEANQASLAVAGISTGYTTWASTSCSSSRKRDSTSTLGAGNQTCTLNTNPLIKIVGNGVDFVNITSRLVPAYITSPTQLPKCDCASDGYVTICVDVIAPLSGNGDRIITAINNNVTVAALEKLCWHCNNTNIPTLSFNTTSGFSVKVFPANGNRTEYPAPPPAVNGAIGKEFIALVIIAALMW</sequence>
<evidence type="ECO:0000256" key="1">
    <source>
        <dbReference type="SAM" id="SignalP"/>
    </source>
</evidence>
<feature type="signal peptide" evidence="1">
    <location>
        <begin position="1"/>
        <end position="16"/>
    </location>
</feature>
<protein>
    <submittedName>
        <fullName evidence="2">Uncharacterized protein</fullName>
    </submittedName>
</protein>
<feature type="chain" id="PRO_5042067860" evidence="1">
    <location>
        <begin position="17"/>
        <end position="426"/>
    </location>
</feature>
<gene>
    <name evidence="2" type="ORF">HK100_001413</name>
</gene>
<proteinExistence type="predicted"/>